<accession>A0A0G0E930</accession>
<dbReference type="InterPro" id="IPR043129">
    <property type="entry name" value="ATPase_NBD"/>
</dbReference>
<gene>
    <name evidence="1" type="ORF">US05_C0014G0001</name>
</gene>
<name>A0A0G0E930_9BACT</name>
<keyword evidence="1" id="KW-0132">Cell division</keyword>
<proteinExistence type="predicted"/>
<dbReference type="EMBL" id="LBRM01000014">
    <property type="protein sequence ID" value="KKP97586.1"/>
    <property type="molecule type" value="Genomic_DNA"/>
</dbReference>
<dbReference type="AlphaFoldDB" id="A0A0G0E930"/>
<dbReference type="SUPFAM" id="SSF53067">
    <property type="entry name" value="Actin-like ATPase domain"/>
    <property type="match status" value="1"/>
</dbReference>
<comment type="caution">
    <text evidence="1">The sequence shown here is derived from an EMBL/GenBank/DDBJ whole genome shotgun (WGS) entry which is preliminary data.</text>
</comment>
<dbReference type="Proteomes" id="UP000034606">
    <property type="component" value="Unassembled WGS sequence"/>
</dbReference>
<organism evidence="1 2">
    <name type="scientific">Candidatus Nomurabacteria bacterium GW2011_GWA1_36_15</name>
    <dbReference type="NCBI Taxonomy" id="1618728"/>
    <lineage>
        <taxon>Bacteria</taxon>
        <taxon>Candidatus Nomuraibacteriota</taxon>
    </lineage>
</organism>
<feature type="non-terminal residue" evidence="1">
    <location>
        <position position="1"/>
    </location>
</feature>
<keyword evidence="1" id="KW-0131">Cell cycle</keyword>
<dbReference type="Gene3D" id="3.30.420.40">
    <property type="match status" value="1"/>
</dbReference>
<protein>
    <submittedName>
        <fullName evidence="1">Cell division protein FtsA</fullName>
    </submittedName>
</protein>
<sequence>RLFDIFELIENHLKKIKRNELLPAGVVFIGGSANIPLLEEFSKTALKLPSRIGTTEIFGNIKTKLRDPSWFTALGLIMSDDDNNFYPEGLFKNFFKNLKRIIKLNIKQLMP</sequence>
<evidence type="ECO:0000313" key="1">
    <source>
        <dbReference type="EMBL" id="KKP97586.1"/>
    </source>
</evidence>
<dbReference type="GO" id="GO:0051301">
    <property type="term" value="P:cell division"/>
    <property type="evidence" value="ECO:0007669"/>
    <property type="project" value="UniProtKB-KW"/>
</dbReference>
<reference evidence="1 2" key="1">
    <citation type="journal article" date="2015" name="Nature">
        <title>rRNA introns, odd ribosomes, and small enigmatic genomes across a large radiation of phyla.</title>
        <authorList>
            <person name="Brown C.T."/>
            <person name="Hug L.A."/>
            <person name="Thomas B.C."/>
            <person name="Sharon I."/>
            <person name="Castelle C.J."/>
            <person name="Singh A."/>
            <person name="Wilkins M.J."/>
            <person name="Williams K.H."/>
            <person name="Banfield J.F."/>
        </authorList>
    </citation>
    <scope>NUCLEOTIDE SEQUENCE [LARGE SCALE GENOMIC DNA]</scope>
</reference>
<evidence type="ECO:0000313" key="2">
    <source>
        <dbReference type="Proteomes" id="UP000034606"/>
    </source>
</evidence>